<protein>
    <submittedName>
        <fullName evidence="6">Related to WD40-repeat protein (Notchless protein)</fullName>
    </submittedName>
</protein>
<dbReference type="InterPro" id="IPR027417">
    <property type="entry name" value="P-loop_NTPase"/>
</dbReference>
<dbReference type="OMA" id="ICTASEA"/>
<evidence type="ECO:0000256" key="3">
    <source>
        <dbReference type="PROSITE-ProRule" id="PRU00221"/>
    </source>
</evidence>
<dbReference type="InterPro" id="IPR001680">
    <property type="entry name" value="WD40_rpt"/>
</dbReference>
<dbReference type="Proteomes" id="UP000007148">
    <property type="component" value="Unassembled WGS sequence"/>
</dbReference>
<feature type="repeat" description="WD" evidence="3">
    <location>
        <begin position="912"/>
        <end position="953"/>
    </location>
</feature>
<feature type="repeat" description="WD" evidence="3">
    <location>
        <begin position="1127"/>
        <end position="1168"/>
    </location>
</feature>
<feature type="repeat" description="WD" evidence="3">
    <location>
        <begin position="955"/>
        <end position="996"/>
    </location>
</feature>
<dbReference type="PROSITE" id="PS50837">
    <property type="entry name" value="NACHT"/>
    <property type="match status" value="1"/>
</dbReference>
<dbReference type="SMART" id="SM00320">
    <property type="entry name" value="WD40"/>
    <property type="match status" value="12"/>
</dbReference>
<dbReference type="PANTHER" id="PTHR19848:SF8">
    <property type="entry name" value="F-BOX AND WD REPEAT DOMAIN CONTAINING 7"/>
    <property type="match status" value="1"/>
</dbReference>
<feature type="repeat" description="WD" evidence="3">
    <location>
        <begin position="998"/>
        <end position="1039"/>
    </location>
</feature>
<organism evidence="6 7">
    <name type="scientific">Serendipita indica (strain DSM 11827)</name>
    <name type="common">Root endophyte fungus</name>
    <name type="synonym">Piriformospora indica</name>
    <dbReference type="NCBI Taxonomy" id="1109443"/>
    <lineage>
        <taxon>Eukaryota</taxon>
        <taxon>Fungi</taxon>
        <taxon>Dikarya</taxon>
        <taxon>Basidiomycota</taxon>
        <taxon>Agaricomycotina</taxon>
        <taxon>Agaricomycetes</taxon>
        <taxon>Sebacinales</taxon>
        <taxon>Serendipitaceae</taxon>
        <taxon>Serendipita</taxon>
    </lineage>
</organism>
<feature type="repeat" description="WD" evidence="3">
    <location>
        <begin position="1280"/>
        <end position="1321"/>
    </location>
</feature>
<dbReference type="Gene3D" id="2.130.10.10">
    <property type="entry name" value="YVTN repeat-like/Quinoprotein amine dehydrogenase"/>
    <property type="match status" value="4"/>
</dbReference>
<sequence>MSTQRPTTSKNTTLDPQGVPSSEQGSSRKRKQAYNTASLGLDVTANLAEASDILAPLKAACRVTKSILNVIQAIDDNQEGWSDLVRRLEEYMSAIEHQVDSFENYPAEDRVVDKAFSQPLIHYVEFLESFYSTVADFRHKRTRGAHGVLTTISKTKLDAEVIRQFNIDIEDRHRQFMEALTLFTALRIQVIEWNTKATKSKVDSVLTDVDANAILQLPMAAFVASSVHSTCLQGTRQAVLQTIWRWAEDDSLEKSIFWLCDIAGSGKSTVAMSAAEAWRTEGMLGGQFFFSMANSEASNTGKFCSTLARDLVHHLPELAPHVAEAVKHNPSVMRSALAEQFRTLITGPLRHRQQRVILIIDAIDECKSGSQRKELLDTLVMATRESVNLKVFITSRPDPTIESVLQPLSIKAKLEDRLHDTNHQDNMSDIAVYVHRSLDGILLQDKRQRLVEKANGLFIWASTACRMLTSKSKLSPPEDIYIRLISMDQPGAIDDVYNLVFERTDPEYYVVMCEMLSLLLAAFEPLTIDDLDDLLRHSKVRGSGKALVETLGSVLTKDATTNLIQFRHPTLVEYLRRCSTIPVRENGNRIYINLANAHGQAASWCLKCLKSQTEGLKFNICQLRSSFYPNREIPNIDAKISKFIPKKLRYASSHWLFHTSETDDLWRFTLQKEVQHAIRIPGLLYWMEVLSFTGGVSRAITGLRTVTRCRIEDEVKSSMSEIIRFMMAFSVPIQESAPHIYISALPFTPKRSIMYNEAISEYNNILTVAQGHQEKYPGLPTSLQGHESSVNAVTFSSDGLRVASGSSDKTIPLWDADTGQSLGEPLRGHGNSVRAIAFSPDGSRIVSGSLDWTVRLWNADTGQTLGEPLQGHEGWVMAVAFSPDGLYIASGSEDNTLRLWDVDTGQPVGEPLRGHKDSINTVAFSPDGFRIVSGSSDWTVRLWDVNTGRAFGNPFRGHCGWVNAVAFSPDGGKFVSGSSDWTVRLWDVTTGQTLGKPFRGHNGWVNSVAFSPDGLRVVSGAYDRTIRLWNATTGYTLGEPFREHEESVMAVAFSPEGLRIVSGSSDKTIRFWDTGTGRSLGETCQGHQDWVTAVGFSPDGLQIVSGSSDNTIRLWDAETGEQLGEPLRGHNYWVNAVAFSPDGAEIVSGSYDKTIRLWSAGTGQPVGEPFRAHTDSVRAIAFSPDGSRIVSGSSDRTILLWDVETRSDNGRATSRPRKLDKRSRILARWLEDSLWVKRPQDPHLGFRNRSVEGSRIAGGLSDWTIRLWDADTGQPLGEPFRGHKDSINAIAFSPDGFRIVSGSSDWTVRLWDADTGQPLGEPLQGHRSLIRAIGFSPDGLQIVSGSDDNTIRLWDVHTDAYTNSSNQGDRDSACSGVKDDVPGTPLKILVPGFEQCTLLHDGWVQSSGKRLFWVPPDNRHGLQYPYLLLTMPTASPYRATKLDFTYFQCGSSWTNVRKGTNANR</sequence>
<dbReference type="PROSITE" id="PS50082">
    <property type="entry name" value="WD_REPEATS_2"/>
    <property type="match status" value="12"/>
</dbReference>
<dbReference type="InterPro" id="IPR015943">
    <property type="entry name" value="WD40/YVTN_repeat-like_dom_sf"/>
</dbReference>
<dbReference type="InterPro" id="IPR059179">
    <property type="entry name" value="MLKL-like_MCAfunc"/>
</dbReference>
<dbReference type="HOGENOM" id="CLU_000288_6_3_1"/>
<dbReference type="STRING" id="1109443.G4U2W7"/>
<dbReference type="SUPFAM" id="SSF52540">
    <property type="entry name" value="P-loop containing nucleoside triphosphate hydrolases"/>
    <property type="match status" value="1"/>
</dbReference>
<keyword evidence="1 3" id="KW-0853">WD repeat</keyword>
<dbReference type="EMBL" id="CAFZ01001878">
    <property type="protein sequence ID" value="CCA77963.1"/>
    <property type="molecule type" value="Genomic_DNA"/>
</dbReference>
<evidence type="ECO:0000256" key="4">
    <source>
        <dbReference type="SAM" id="MobiDB-lite"/>
    </source>
</evidence>
<evidence type="ECO:0000313" key="7">
    <source>
        <dbReference type="Proteomes" id="UP000007148"/>
    </source>
</evidence>
<dbReference type="eggNOG" id="KOG0271">
    <property type="taxonomic scope" value="Eukaryota"/>
</dbReference>
<dbReference type="Gene3D" id="3.40.50.300">
    <property type="entry name" value="P-loop containing nucleotide triphosphate hydrolases"/>
    <property type="match status" value="1"/>
</dbReference>
<dbReference type="PROSITE" id="PS50294">
    <property type="entry name" value="WD_REPEATS_REGION"/>
    <property type="match status" value="12"/>
</dbReference>
<feature type="repeat" description="WD" evidence="3">
    <location>
        <begin position="1170"/>
        <end position="1211"/>
    </location>
</feature>
<keyword evidence="7" id="KW-1185">Reference proteome</keyword>
<feature type="compositionally biased region" description="Polar residues" evidence="4">
    <location>
        <begin position="1"/>
        <end position="25"/>
    </location>
</feature>
<feature type="repeat" description="WD" evidence="3">
    <location>
        <begin position="869"/>
        <end position="910"/>
    </location>
</feature>
<gene>
    <name evidence="6" type="ORF">PIIN_00677</name>
</gene>
<accession>G4U2W7</accession>
<dbReference type="PROSITE" id="PS00678">
    <property type="entry name" value="WD_REPEATS_1"/>
    <property type="match status" value="8"/>
</dbReference>
<proteinExistence type="predicted"/>
<comment type="caution">
    <text evidence="6">The sequence shown here is derived from an EMBL/GenBank/DDBJ whole genome shotgun (WGS) entry which is preliminary data.</text>
</comment>
<dbReference type="InterPro" id="IPR020472">
    <property type="entry name" value="WD40_PAC1"/>
</dbReference>
<feature type="domain" description="NACHT" evidence="5">
    <location>
        <begin position="255"/>
        <end position="402"/>
    </location>
</feature>
<dbReference type="InterPro" id="IPR019775">
    <property type="entry name" value="WD40_repeat_CS"/>
</dbReference>
<dbReference type="CDD" id="cd21037">
    <property type="entry name" value="MLKL_NTD"/>
    <property type="match status" value="1"/>
</dbReference>
<keyword evidence="2" id="KW-0677">Repeat</keyword>
<evidence type="ECO:0000256" key="1">
    <source>
        <dbReference type="ARBA" id="ARBA00022574"/>
    </source>
</evidence>
<dbReference type="PRINTS" id="PR00320">
    <property type="entry name" value="GPROTEINBRPT"/>
</dbReference>
<evidence type="ECO:0000313" key="6">
    <source>
        <dbReference type="EMBL" id="CCA77963.1"/>
    </source>
</evidence>
<dbReference type="CDD" id="cd00200">
    <property type="entry name" value="WD40"/>
    <property type="match status" value="2"/>
</dbReference>
<feature type="repeat" description="WD" evidence="3">
    <location>
        <begin position="1084"/>
        <end position="1125"/>
    </location>
</feature>
<dbReference type="Pfam" id="PF00400">
    <property type="entry name" value="WD40"/>
    <property type="match status" value="12"/>
</dbReference>
<feature type="repeat" description="WD" evidence="3">
    <location>
        <begin position="1323"/>
        <end position="1364"/>
    </location>
</feature>
<dbReference type="SUPFAM" id="SSF50978">
    <property type="entry name" value="WD40 repeat-like"/>
    <property type="match status" value="1"/>
</dbReference>
<dbReference type="PANTHER" id="PTHR19848">
    <property type="entry name" value="WD40 REPEAT PROTEIN"/>
    <property type="match status" value="1"/>
</dbReference>
<evidence type="ECO:0000256" key="2">
    <source>
        <dbReference type="ARBA" id="ARBA00022737"/>
    </source>
</evidence>
<feature type="repeat" description="WD" evidence="3">
    <location>
        <begin position="826"/>
        <end position="867"/>
    </location>
</feature>
<name>G4U2W7_SERID</name>
<feature type="region of interest" description="Disordered" evidence="4">
    <location>
        <begin position="1"/>
        <end position="33"/>
    </location>
</feature>
<dbReference type="InterPro" id="IPR056884">
    <property type="entry name" value="NPHP3-like_N"/>
</dbReference>
<dbReference type="InterPro" id="IPR007111">
    <property type="entry name" value="NACHT_NTPase"/>
</dbReference>
<dbReference type="eggNOG" id="KOG0272">
    <property type="taxonomic scope" value="Eukaryota"/>
</dbReference>
<dbReference type="OrthoDB" id="538223at2759"/>
<dbReference type="InterPro" id="IPR011047">
    <property type="entry name" value="Quinoprotein_ADH-like_sf"/>
</dbReference>
<dbReference type="Pfam" id="PF24883">
    <property type="entry name" value="NPHP3_N"/>
    <property type="match status" value="1"/>
</dbReference>
<reference evidence="6 7" key="1">
    <citation type="journal article" date="2011" name="PLoS Pathog.">
        <title>Endophytic Life Strategies Decoded by Genome and Transcriptome Analyses of the Mutualistic Root Symbiont Piriformospora indica.</title>
        <authorList>
            <person name="Zuccaro A."/>
            <person name="Lahrmann U."/>
            <person name="Guldener U."/>
            <person name="Langen G."/>
            <person name="Pfiffi S."/>
            <person name="Biedenkopf D."/>
            <person name="Wong P."/>
            <person name="Samans B."/>
            <person name="Grimm C."/>
            <person name="Basiewicz M."/>
            <person name="Murat C."/>
            <person name="Martin F."/>
            <person name="Kogel K.H."/>
        </authorList>
    </citation>
    <scope>NUCLEOTIDE SEQUENCE [LARGE SCALE GENOMIC DNA]</scope>
    <source>
        <strain evidence="6 7">DSM 11827</strain>
    </source>
</reference>
<feature type="repeat" description="WD" evidence="3">
    <location>
        <begin position="1041"/>
        <end position="1082"/>
    </location>
</feature>
<dbReference type="InParanoid" id="G4U2W7"/>
<evidence type="ECO:0000259" key="5">
    <source>
        <dbReference type="PROSITE" id="PS50837"/>
    </source>
</evidence>
<dbReference type="SUPFAM" id="SSF50998">
    <property type="entry name" value="Quinoprotein alcohol dehydrogenase-like"/>
    <property type="match status" value="2"/>
</dbReference>
<dbReference type="InterPro" id="IPR036322">
    <property type="entry name" value="WD40_repeat_dom_sf"/>
</dbReference>
<feature type="repeat" description="WD" evidence="3">
    <location>
        <begin position="783"/>
        <end position="824"/>
    </location>
</feature>